<evidence type="ECO:0000256" key="1">
    <source>
        <dbReference type="ARBA" id="ARBA00011738"/>
    </source>
</evidence>
<dbReference type="EMBL" id="JACKSJ010000181">
    <property type="protein sequence ID" value="MCV7172304.1"/>
    <property type="molecule type" value="Genomic_DNA"/>
</dbReference>
<gene>
    <name evidence="7" type="ORF">H7I41_20515</name>
</gene>
<dbReference type="PANTHER" id="PTHR30055">
    <property type="entry name" value="HTH-TYPE TRANSCRIPTIONAL REGULATOR RUTR"/>
    <property type="match status" value="1"/>
</dbReference>
<reference evidence="7" key="2">
    <citation type="journal article" date="2022" name="BMC Genomics">
        <title>Comparative genome analysis of mycobacteria focusing on tRNA and non-coding RNA.</title>
        <authorList>
            <person name="Behra P.R.K."/>
            <person name="Pettersson B.M.F."/>
            <person name="Ramesh M."/>
            <person name="Das S."/>
            <person name="Dasgupta S."/>
            <person name="Kirsebom L.A."/>
        </authorList>
    </citation>
    <scope>NUCLEOTIDE SEQUENCE</scope>
    <source>
        <strain evidence="7">DSM 44615</strain>
    </source>
</reference>
<evidence type="ECO:0000259" key="6">
    <source>
        <dbReference type="PROSITE" id="PS50977"/>
    </source>
</evidence>
<dbReference type="Pfam" id="PF21351">
    <property type="entry name" value="TetR_C_41"/>
    <property type="match status" value="1"/>
</dbReference>
<keyword evidence="2" id="KW-0805">Transcription regulation</keyword>
<dbReference type="GO" id="GO:0045892">
    <property type="term" value="P:negative regulation of DNA-templated transcription"/>
    <property type="evidence" value="ECO:0007669"/>
    <property type="project" value="UniProtKB-ARBA"/>
</dbReference>
<sequence length="204" mass="21454">MPSEGDGRALRSESTRAALVAAARALFVDRGYAAVSTGDIAKAAAVTRNALYYHFPTKEAVFRAVYEDVERQLANAVLPAALAEPTARRRLEVGCERFLDGCLDPAVARISILDAPAALGFAQMREIDNRNYLSALRDGLRAGVDAGEIADLPVDTLASMIIGALDEAALLIASSDDPRRARRDAGAVARALVGGLFTAAGEIG</sequence>
<dbReference type="GO" id="GO:0000976">
    <property type="term" value="F:transcription cis-regulatory region binding"/>
    <property type="evidence" value="ECO:0007669"/>
    <property type="project" value="TreeGrafter"/>
</dbReference>
<evidence type="ECO:0000256" key="5">
    <source>
        <dbReference type="PROSITE-ProRule" id="PRU00335"/>
    </source>
</evidence>
<dbReference type="InterPro" id="IPR049484">
    <property type="entry name" value="Rv0078-like_C"/>
</dbReference>
<comment type="subunit">
    <text evidence="1">Homodimer.</text>
</comment>
<dbReference type="SUPFAM" id="SSF48498">
    <property type="entry name" value="Tetracyclin repressor-like, C-terminal domain"/>
    <property type="match status" value="1"/>
</dbReference>
<keyword evidence="3 5" id="KW-0238">DNA-binding</keyword>
<dbReference type="InterPro" id="IPR036271">
    <property type="entry name" value="Tet_transcr_reg_TetR-rel_C_sf"/>
</dbReference>
<comment type="caution">
    <text evidence="7">The sequence shown here is derived from an EMBL/GenBank/DDBJ whole genome shotgun (WGS) entry which is preliminary data.</text>
</comment>
<dbReference type="RefSeq" id="WP_264014483.1">
    <property type="nucleotide sequence ID" value="NZ_JACKSJ010000181.1"/>
</dbReference>
<accession>A0A9X3BP61</accession>
<evidence type="ECO:0000313" key="7">
    <source>
        <dbReference type="EMBL" id="MCV7172304.1"/>
    </source>
</evidence>
<reference evidence="7" key="1">
    <citation type="submission" date="2020-07" db="EMBL/GenBank/DDBJ databases">
        <authorList>
            <person name="Pettersson B.M.F."/>
            <person name="Behra P.R.K."/>
            <person name="Ramesh M."/>
            <person name="Das S."/>
            <person name="Dasgupta S."/>
            <person name="Kirsebom L.A."/>
        </authorList>
    </citation>
    <scope>NUCLEOTIDE SEQUENCE</scope>
    <source>
        <strain evidence="7">DSM 44615</strain>
    </source>
</reference>
<dbReference type="InterPro" id="IPR009057">
    <property type="entry name" value="Homeodomain-like_sf"/>
</dbReference>
<dbReference type="Gene3D" id="1.10.357.10">
    <property type="entry name" value="Tetracycline Repressor, domain 2"/>
    <property type="match status" value="1"/>
</dbReference>
<feature type="domain" description="HTH tetR-type" evidence="6">
    <location>
        <begin position="13"/>
        <end position="73"/>
    </location>
</feature>
<dbReference type="InterPro" id="IPR050109">
    <property type="entry name" value="HTH-type_TetR-like_transc_reg"/>
</dbReference>
<dbReference type="AlphaFoldDB" id="A0A9X3BP61"/>
<dbReference type="SUPFAM" id="SSF46689">
    <property type="entry name" value="Homeodomain-like"/>
    <property type="match status" value="1"/>
</dbReference>
<evidence type="ECO:0000256" key="4">
    <source>
        <dbReference type="ARBA" id="ARBA00023163"/>
    </source>
</evidence>
<dbReference type="InterPro" id="IPR001647">
    <property type="entry name" value="HTH_TetR"/>
</dbReference>
<dbReference type="Pfam" id="PF00440">
    <property type="entry name" value="TetR_N"/>
    <property type="match status" value="1"/>
</dbReference>
<evidence type="ECO:0000256" key="3">
    <source>
        <dbReference type="ARBA" id="ARBA00023125"/>
    </source>
</evidence>
<keyword evidence="8" id="KW-1185">Reference proteome</keyword>
<feature type="DNA-binding region" description="H-T-H motif" evidence="5">
    <location>
        <begin position="36"/>
        <end position="55"/>
    </location>
</feature>
<dbReference type="GO" id="GO:0003700">
    <property type="term" value="F:DNA-binding transcription factor activity"/>
    <property type="evidence" value="ECO:0007669"/>
    <property type="project" value="TreeGrafter"/>
</dbReference>
<dbReference type="Proteomes" id="UP001140293">
    <property type="component" value="Unassembled WGS sequence"/>
</dbReference>
<organism evidence="7 8">
    <name type="scientific">[Mycobacterium] manitobense</name>
    <dbReference type="NCBI Taxonomy" id="190147"/>
    <lineage>
        <taxon>Bacteria</taxon>
        <taxon>Bacillati</taxon>
        <taxon>Actinomycetota</taxon>
        <taxon>Actinomycetes</taxon>
        <taxon>Mycobacteriales</taxon>
        <taxon>Mycobacteriaceae</taxon>
        <taxon>Mycolicibacterium</taxon>
    </lineage>
</organism>
<protein>
    <submittedName>
        <fullName evidence="7">TetR/AcrR family transcriptional regulator</fullName>
    </submittedName>
</protein>
<proteinExistence type="predicted"/>
<keyword evidence="4" id="KW-0804">Transcription</keyword>
<dbReference type="PRINTS" id="PR00455">
    <property type="entry name" value="HTHTETR"/>
</dbReference>
<evidence type="ECO:0000256" key="2">
    <source>
        <dbReference type="ARBA" id="ARBA00023015"/>
    </source>
</evidence>
<dbReference type="PANTHER" id="PTHR30055:SF234">
    <property type="entry name" value="HTH-TYPE TRANSCRIPTIONAL REGULATOR BETI"/>
    <property type="match status" value="1"/>
</dbReference>
<name>A0A9X3BP61_9MYCO</name>
<dbReference type="FunFam" id="1.10.10.60:FF:000141">
    <property type="entry name" value="TetR family transcriptional regulator"/>
    <property type="match status" value="1"/>
</dbReference>
<dbReference type="PROSITE" id="PS50977">
    <property type="entry name" value="HTH_TETR_2"/>
    <property type="match status" value="1"/>
</dbReference>
<evidence type="ECO:0000313" key="8">
    <source>
        <dbReference type="Proteomes" id="UP001140293"/>
    </source>
</evidence>